<keyword evidence="3" id="KW-0411">Iron-sulfur</keyword>
<feature type="domain" description="4Fe-4S ferredoxin-type" evidence="4">
    <location>
        <begin position="42"/>
        <end position="71"/>
    </location>
</feature>
<evidence type="ECO:0000313" key="5">
    <source>
        <dbReference type="EMBL" id="GAK59941.1"/>
    </source>
</evidence>
<sequence>MSRRSPDAMKIRCTAKLQFRAFLTTAKLEFRGAFSKEEEGMPETIFNENICKGCGLCVTVCPKKIIKLDTTRVNIKGYYPAIVNNMAECIGCANCAKICPDSVITVKK</sequence>
<dbReference type="SUPFAM" id="SSF54862">
    <property type="entry name" value="4Fe-4S ferredoxins"/>
    <property type="match status" value="1"/>
</dbReference>
<accession>A0A081C5T6</accession>
<evidence type="ECO:0000256" key="2">
    <source>
        <dbReference type="ARBA" id="ARBA00023004"/>
    </source>
</evidence>
<dbReference type="HOGENOM" id="CLU_2191813_0_0_0"/>
<name>A0A081C5T6_VECG1</name>
<dbReference type="PROSITE" id="PS00198">
    <property type="entry name" value="4FE4S_FER_1"/>
    <property type="match status" value="2"/>
</dbReference>
<dbReference type="InterPro" id="IPR017896">
    <property type="entry name" value="4Fe4S_Fe-S-bd"/>
</dbReference>
<dbReference type="eggNOG" id="COG1143">
    <property type="taxonomic scope" value="Bacteria"/>
</dbReference>
<evidence type="ECO:0000259" key="4">
    <source>
        <dbReference type="PROSITE" id="PS51379"/>
    </source>
</evidence>
<organism evidence="5 6">
    <name type="scientific">Vecturithrix granuli</name>
    <dbReference type="NCBI Taxonomy" id="1499967"/>
    <lineage>
        <taxon>Bacteria</taxon>
        <taxon>Candidatus Moduliflexota</taxon>
        <taxon>Candidatus Vecturitrichia</taxon>
        <taxon>Candidatus Vecturitrichales</taxon>
        <taxon>Candidatus Vecturitrichaceae</taxon>
        <taxon>Candidatus Vecturithrix</taxon>
    </lineage>
</organism>
<dbReference type="PROSITE" id="PS51379">
    <property type="entry name" value="4FE4S_FER_2"/>
    <property type="match status" value="2"/>
</dbReference>
<dbReference type="STRING" id="1499967.U27_06927"/>
<dbReference type="Gene3D" id="3.30.70.20">
    <property type="match status" value="1"/>
</dbReference>
<dbReference type="EMBL" id="DF820471">
    <property type="protein sequence ID" value="GAK59941.1"/>
    <property type="molecule type" value="Genomic_DNA"/>
</dbReference>
<evidence type="ECO:0000313" key="6">
    <source>
        <dbReference type="Proteomes" id="UP000030661"/>
    </source>
</evidence>
<keyword evidence="1" id="KW-0479">Metal-binding</keyword>
<dbReference type="PANTHER" id="PTHR43122">
    <property type="entry name" value="FERREDOXIN SUBUNIT OF PYRUVATE:FLAVODOXIN OXIDOREDUCTASE-RELATED"/>
    <property type="match status" value="1"/>
</dbReference>
<feature type="domain" description="4Fe-4S ferredoxin-type" evidence="4">
    <location>
        <begin position="79"/>
        <end position="108"/>
    </location>
</feature>
<dbReference type="Pfam" id="PF12838">
    <property type="entry name" value="Fer4_7"/>
    <property type="match status" value="1"/>
</dbReference>
<evidence type="ECO:0000256" key="3">
    <source>
        <dbReference type="ARBA" id="ARBA00023014"/>
    </source>
</evidence>
<gene>
    <name evidence="5" type="ORF">U27_06927</name>
</gene>
<dbReference type="Proteomes" id="UP000030661">
    <property type="component" value="Unassembled WGS sequence"/>
</dbReference>
<keyword evidence="6" id="KW-1185">Reference proteome</keyword>
<keyword evidence="2" id="KW-0408">Iron</keyword>
<evidence type="ECO:0000256" key="1">
    <source>
        <dbReference type="ARBA" id="ARBA00022723"/>
    </source>
</evidence>
<reference evidence="5 6" key="1">
    <citation type="journal article" date="2015" name="PeerJ">
        <title>First genomic representation of candidate bacterial phylum KSB3 points to enhanced environmental sensing as a trigger of wastewater bulking.</title>
        <authorList>
            <person name="Sekiguchi Y."/>
            <person name="Ohashi A."/>
            <person name="Parks D.H."/>
            <person name="Yamauchi T."/>
            <person name="Tyson G.W."/>
            <person name="Hugenholtz P."/>
        </authorList>
    </citation>
    <scope>NUCLEOTIDE SEQUENCE [LARGE SCALE GENOMIC DNA]</scope>
</reference>
<proteinExistence type="predicted"/>
<dbReference type="AlphaFoldDB" id="A0A081C5T6"/>
<dbReference type="GO" id="GO:0051536">
    <property type="term" value="F:iron-sulfur cluster binding"/>
    <property type="evidence" value="ECO:0007669"/>
    <property type="project" value="UniProtKB-KW"/>
</dbReference>
<dbReference type="InterPro" id="IPR017900">
    <property type="entry name" value="4Fe4S_Fe_S_CS"/>
</dbReference>
<protein>
    <submittedName>
        <fullName evidence="5">Conserved domain protein</fullName>
    </submittedName>
</protein>
<dbReference type="PANTHER" id="PTHR43122:SF2">
    <property type="entry name" value="FERREDOXIN SUBUNIT OF PYRUVATE:FLAVODOXIN OXIDOREDUCTASE"/>
    <property type="match status" value="1"/>
</dbReference>
<dbReference type="GO" id="GO:0046872">
    <property type="term" value="F:metal ion binding"/>
    <property type="evidence" value="ECO:0007669"/>
    <property type="project" value="UniProtKB-KW"/>
</dbReference>